<organism evidence="4 5">
    <name type="scientific">Candida tropicalis (strain ATCC MYA-3404 / T1)</name>
    <name type="common">Yeast</name>
    <dbReference type="NCBI Taxonomy" id="294747"/>
    <lineage>
        <taxon>Eukaryota</taxon>
        <taxon>Fungi</taxon>
        <taxon>Dikarya</taxon>
        <taxon>Ascomycota</taxon>
        <taxon>Saccharomycotina</taxon>
        <taxon>Pichiomycetes</taxon>
        <taxon>Debaryomycetaceae</taxon>
        <taxon>Candida/Lodderomyces clade</taxon>
        <taxon>Candida</taxon>
    </lineage>
</organism>
<dbReference type="InterPro" id="IPR021858">
    <property type="entry name" value="Fun_TF"/>
</dbReference>
<dbReference type="GO" id="GO:0000976">
    <property type="term" value="F:transcription cis-regulatory region binding"/>
    <property type="evidence" value="ECO:0007669"/>
    <property type="project" value="TreeGrafter"/>
</dbReference>
<dbReference type="Pfam" id="PF11951">
    <property type="entry name" value="Fungal_trans_2"/>
    <property type="match status" value="1"/>
</dbReference>
<name>C5MIN9_CANTT</name>
<dbReference type="Gene3D" id="4.10.240.10">
    <property type="entry name" value="Zn(2)-C6 fungal-type DNA-binding domain"/>
    <property type="match status" value="1"/>
</dbReference>
<dbReference type="PANTHER" id="PTHR37534">
    <property type="entry name" value="TRANSCRIPTIONAL ACTIVATOR PROTEIN UGA3"/>
    <property type="match status" value="1"/>
</dbReference>
<dbReference type="GeneID" id="8296048"/>
<dbReference type="SMART" id="SM00066">
    <property type="entry name" value="GAL4"/>
    <property type="match status" value="1"/>
</dbReference>
<dbReference type="SUPFAM" id="SSF57701">
    <property type="entry name" value="Zn2/Cys6 DNA-binding domain"/>
    <property type="match status" value="1"/>
</dbReference>
<gene>
    <name evidence="4" type="ORF">CTRG_05932</name>
</gene>
<accession>C5MIN9</accession>
<evidence type="ECO:0000313" key="4">
    <source>
        <dbReference type="EMBL" id="EER30533.1"/>
    </source>
</evidence>
<dbReference type="GO" id="GO:0000981">
    <property type="term" value="F:DNA-binding transcription factor activity, RNA polymerase II-specific"/>
    <property type="evidence" value="ECO:0007669"/>
    <property type="project" value="InterPro"/>
</dbReference>
<dbReference type="HOGENOM" id="CLU_015493_1_2_1"/>
<proteinExistence type="predicted"/>
<dbReference type="VEuPathDB" id="FungiDB:CTRG_05932"/>
<comment type="subcellular location">
    <subcellularLocation>
        <location evidence="1">Nucleus</location>
    </subcellularLocation>
</comment>
<dbReference type="KEGG" id="ctp:CTRG_05932"/>
<dbReference type="InterPro" id="IPR001138">
    <property type="entry name" value="Zn2Cys6_DnaBD"/>
</dbReference>
<protein>
    <recommendedName>
        <fullName evidence="3">Zn(2)-C6 fungal-type domain-containing protein</fullName>
    </recommendedName>
</protein>
<reference evidence="4 5" key="1">
    <citation type="journal article" date="2009" name="Nature">
        <title>Evolution of pathogenicity and sexual reproduction in eight Candida genomes.</title>
        <authorList>
            <person name="Butler G."/>
            <person name="Rasmussen M.D."/>
            <person name="Lin M.F."/>
            <person name="Santos M.A."/>
            <person name="Sakthikumar S."/>
            <person name="Munro C.A."/>
            <person name="Rheinbay E."/>
            <person name="Grabherr M."/>
            <person name="Forche A."/>
            <person name="Reedy J.L."/>
            <person name="Agrafioti I."/>
            <person name="Arnaud M.B."/>
            <person name="Bates S."/>
            <person name="Brown A.J."/>
            <person name="Brunke S."/>
            <person name="Costanzo M.C."/>
            <person name="Fitzpatrick D.A."/>
            <person name="de Groot P.W."/>
            <person name="Harris D."/>
            <person name="Hoyer L.L."/>
            <person name="Hube B."/>
            <person name="Klis F.M."/>
            <person name="Kodira C."/>
            <person name="Lennard N."/>
            <person name="Logue M.E."/>
            <person name="Martin R."/>
            <person name="Neiman A.M."/>
            <person name="Nikolaou E."/>
            <person name="Quail M.A."/>
            <person name="Quinn J."/>
            <person name="Santos M.C."/>
            <person name="Schmitzberger F.F."/>
            <person name="Sherlock G."/>
            <person name="Shah P."/>
            <person name="Silverstein K.A."/>
            <person name="Skrzypek M.S."/>
            <person name="Soll D."/>
            <person name="Staggs R."/>
            <person name="Stansfield I."/>
            <person name="Stumpf M.P."/>
            <person name="Sudbery P.E."/>
            <person name="Srikantha T."/>
            <person name="Zeng Q."/>
            <person name="Berman J."/>
            <person name="Berriman M."/>
            <person name="Heitman J."/>
            <person name="Gow N.A."/>
            <person name="Lorenz M.C."/>
            <person name="Birren B.W."/>
            <person name="Kellis M."/>
            <person name="Cuomo C.A."/>
        </authorList>
    </citation>
    <scope>NUCLEOTIDE SEQUENCE [LARGE SCALE GENOMIC DNA]</scope>
    <source>
        <strain evidence="5">ATCC MYA-3404 / T1</strain>
    </source>
</reference>
<sequence>MSSRRNRSKTGCKRCKERKRKCDETHPSCNFCLIRGLSCEYEIKIFDMTSFRVDKPKKNKNKNINKTITTVDIEVPSCTTITTTSTDIIRLPTPTDLHFPETTFSPTFNINASSPLILYLDDQGIQYIKIFERYANLVSLSEKTNYIKSTFLTLAFSNEAISNLLASWGATFQGDGEEAEKYLIQSKELVKSSPIDRFDYFTSVAYNLIQMAIYIHRGDTKNWYDIFKKCEKLVRDYGGLKKFIQDFGFSNDCKFLISNFQFYDVMSSESLANGTTCTMENYHNLFKGQKLLEGDYGLDPYQGCCQPIYLLLGEIMNVYVETKRERENVVHQKDSTIRVQFYKQVEQKVNYLITSINNCHPSSIPDENNDQLELFKLCCIAGKMYVLLYIKQTQPKSSEIQLLLLESIDIIDKLIETKLAKNLSMALLICGITAGNKSDRQNIESKFSVIYERYKQGNLKRIWEIVKESWIRNPYGSICIDWLDICHDFNWKISMI</sequence>
<dbReference type="Pfam" id="PF00172">
    <property type="entry name" value="Zn_clus"/>
    <property type="match status" value="1"/>
</dbReference>
<evidence type="ECO:0000313" key="5">
    <source>
        <dbReference type="Proteomes" id="UP000002037"/>
    </source>
</evidence>
<evidence type="ECO:0000256" key="1">
    <source>
        <dbReference type="ARBA" id="ARBA00004123"/>
    </source>
</evidence>
<dbReference type="GO" id="GO:0005634">
    <property type="term" value="C:nucleus"/>
    <property type="evidence" value="ECO:0007669"/>
    <property type="project" value="UniProtKB-SubCell"/>
</dbReference>
<dbReference type="Proteomes" id="UP000002037">
    <property type="component" value="Unassembled WGS sequence"/>
</dbReference>
<dbReference type="GO" id="GO:0045944">
    <property type="term" value="P:positive regulation of transcription by RNA polymerase II"/>
    <property type="evidence" value="ECO:0007669"/>
    <property type="project" value="TreeGrafter"/>
</dbReference>
<dbReference type="OrthoDB" id="5419315at2759"/>
<evidence type="ECO:0000256" key="2">
    <source>
        <dbReference type="ARBA" id="ARBA00023242"/>
    </source>
</evidence>
<dbReference type="GO" id="GO:0008270">
    <property type="term" value="F:zinc ion binding"/>
    <property type="evidence" value="ECO:0007669"/>
    <property type="project" value="InterPro"/>
</dbReference>
<dbReference type="PANTHER" id="PTHR37534:SF7">
    <property type="entry name" value="TRANSCRIPTIONAL ACTIVATOR PROTEIN UGA3"/>
    <property type="match status" value="1"/>
</dbReference>
<dbReference type="PROSITE" id="PS50048">
    <property type="entry name" value="ZN2_CY6_FUNGAL_2"/>
    <property type="match status" value="1"/>
</dbReference>
<feature type="domain" description="Zn(2)-C6 fungal-type" evidence="3">
    <location>
        <begin position="11"/>
        <end position="41"/>
    </location>
</feature>
<dbReference type="InterPro" id="IPR036864">
    <property type="entry name" value="Zn2-C6_fun-type_DNA-bd_sf"/>
</dbReference>
<dbReference type="RefSeq" id="XP_002546454.1">
    <property type="nucleotide sequence ID" value="XM_002546408.1"/>
</dbReference>
<evidence type="ECO:0000259" key="3">
    <source>
        <dbReference type="PROSITE" id="PS50048"/>
    </source>
</evidence>
<dbReference type="EMBL" id="GG692404">
    <property type="protein sequence ID" value="EER30533.1"/>
    <property type="molecule type" value="Genomic_DNA"/>
</dbReference>
<dbReference type="CDD" id="cd00067">
    <property type="entry name" value="GAL4"/>
    <property type="match status" value="1"/>
</dbReference>
<dbReference type="PROSITE" id="PS00463">
    <property type="entry name" value="ZN2_CY6_FUNGAL_1"/>
    <property type="match status" value="1"/>
</dbReference>
<dbReference type="eggNOG" id="ENOG502SMTS">
    <property type="taxonomic scope" value="Eukaryota"/>
</dbReference>
<keyword evidence="5" id="KW-1185">Reference proteome</keyword>
<dbReference type="AlphaFoldDB" id="C5MIN9"/>
<keyword evidence="2" id="KW-0539">Nucleus</keyword>